<evidence type="ECO:0000256" key="1">
    <source>
        <dbReference type="SAM" id="MobiDB-lite"/>
    </source>
</evidence>
<feature type="compositionally biased region" description="Low complexity" evidence="1">
    <location>
        <begin position="82"/>
        <end position="94"/>
    </location>
</feature>
<dbReference type="Proteomes" id="UP000468717">
    <property type="component" value="Unassembled WGS sequence"/>
</dbReference>
<comment type="caution">
    <text evidence="3">The sequence shown here is derived from an EMBL/GenBank/DDBJ whole genome shotgun (WGS) entry which is preliminary data.</text>
</comment>
<feature type="region of interest" description="Disordered" evidence="1">
    <location>
        <begin position="51"/>
        <end position="95"/>
    </location>
</feature>
<proteinExistence type="predicted"/>
<dbReference type="EMBL" id="WFLI01000001">
    <property type="protein sequence ID" value="KAB8066807.1"/>
    <property type="molecule type" value="Genomic_DNA"/>
</dbReference>
<evidence type="ECO:0000256" key="2">
    <source>
        <dbReference type="SAM" id="SignalP"/>
    </source>
</evidence>
<feature type="signal peptide" evidence="2">
    <location>
        <begin position="1"/>
        <end position="20"/>
    </location>
</feature>
<keyword evidence="2" id="KW-0732">Signal</keyword>
<dbReference type="RefSeq" id="WP_152280881.1">
    <property type="nucleotide sequence ID" value="NZ_WFLI01000001.1"/>
</dbReference>
<accession>A0A6I1IHN7</accession>
<gene>
    <name evidence="3" type="ORF">GCN75_00615</name>
</gene>
<reference evidence="3 4" key="1">
    <citation type="submission" date="2019-10" db="EMBL/GenBank/DDBJ databases">
        <title>Three novel species isolated from a subtropical stream in China.</title>
        <authorList>
            <person name="Lu H."/>
        </authorList>
    </citation>
    <scope>NUCLEOTIDE SEQUENCE [LARGE SCALE GENOMIC DNA]</scope>
    <source>
        <strain evidence="3 4">FT13W</strain>
    </source>
</reference>
<evidence type="ECO:0000313" key="3">
    <source>
        <dbReference type="EMBL" id="KAB8066807.1"/>
    </source>
</evidence>
<sequence>MLKIASPLILLACLAHSAHAQDRRDAPRAIPDSGLCAPVCASARQDCRARVERATEDDSSPMLLMKPSSNPYAAASRETGPQSQQLQPTQAQALRARRAERQQACEVQYRSCTRACG</sequence>
<name>A0A6I1IHN7_9BURK</name>
<dbReference type="AlphaFoldDB" id="A0A6I1IHN7"/>
<organism evidence="3 4">
    <name type="scientific">Janthinobacterium violaceinigrum</name>
    <dbReference type="NCBI Taxonomy" id="2654252"/>
    <lineage>
        <taxon>Bacteria</taxon>
        <taxon>Pseudomonadati</taxon>
        <taxon>Pseudomonadota</taxon>
        <taxon>Betaproteobacteria</taxon>
        <taxon>Burkholderiales</taxon>
        <taxon>Oxalobacteraceae</taxon>
        <taxon>Janthinobacterium</taxon>
    </lineage>
</organism>
<feature type="chain" id="PRO_5026023826" evidence="2">
    <location>
        <begin position="21"/>
        <end position="117"/>
    </location>
</feature>
<protein>
    <submittedName>
        <fullName evidence="3">Uncharacterized protein</fullName>
    </submittedName>
</protein>
<evidence type="ECO:0000313" key="4">
    <source>
        <dbReference type="Proteomes" id="UP000468717"/>
    </source>
</evidence>
<keyword evidence="4" id="KW-1185">Reference proteome</keyword>